<name>A0ABQ0GRM2_9PEZI</name>
<feature type="region of interest" description="Disordered" evidence="1">
    <location>
        <begin position="392"/>
        <end position="515"/>
    </location>
</feature>
<feature type="compositionally biased region" description="Acidic residues" evidence="1">
    <location>
        <begin position="493"/>
        <end position="503"/>
    </location>
</feature>
<feature type="region of interest" description="Disordered" evidence="1">
    <location>
        <begin position="1"/>
        <end position="32"/>
    </location>
</feature>
<feature type="compositionally biased region" description="Low complexity" evidence="1">
    <location>
        <begin position="400"/>
        <end position="433"/>
    </location>
</feature>
<gene>
    <name evidence="3" type="ORF">MFIFM68171_10574</name>
</gene>
<sequence length="515" mass="56202">MAETKAEDVARLTSSPPVAKSPDSDVSPRTQVPLVTADYFSAKSDARRETKAFPALVSKYINGQRLNGRSPPSMAASTDASTTTLASISEECPVDSSRHSSNDNSERPSAASRKSSTASVTFRPPRNPSLPQGNPRKTDNRRLRESSPSPVRFQQHVGFDNLPVGEATKNNPSSFTLQARHRGYQPSRRSRTFMIGVDEHAYSDYALVWLLNNMVDDGDEVICVRVVESPFRPGEKNYQEEAKRLLQTIQAKNELNKAISIVLEYSVGKLHDTFQQLLGIYNPSMLVVGTKGRSLGGIQGLVNTRNSFSKYCLQYSPIPVVVVRPDDKRQKKKEKRSHDPSRQSYATMLAYNDGKHEADSEASSVYEFERSISADEEAHRVAAAIGLPARFDPTIKPYKTRSPQPRQASPSAAQSPPPGTTSTSPPSTTLPTESGDEDSGDDEDEFEIEAISGSQVVPGKAKQTGLDEQKERLHAMEVGEAAALLKSGKSGSLEDDDDDDDGSSQERAADEGSKP</sequence>
<dbReference type="Proteomes" id="UP001628179">
    <property type="component" value="Unassembled WGS sequence"/>
</dbReference>
<feature type="compositionally biased region" description="Acidic residues" evidence="1">
    <location>
        <begin position="434"/>
        <end position="448"/>
    </location>
</feature>
<dbReference type="Gene3D" id="3.40.50.620">
    <property type="entry name" value="HUPs"/>
    <property type="match status" value="1"/>
</dbReference>
<feature type="compositionally biased region" description="Basic and acidic residues" evidence="1">
    <location>
        <begin position="465"/>
        <end position="477"/>
    </location>
</feature>
<dbReference type="Pfam" id="PF00582">
    <property type="entry name" value="Usp"/>
    <property type="match status" value="1"/>
</dbReference>
<feature type="compositionally biased region" description="Basic and acidic residues" evidence="1">
    <location>
        <begin position="1"/>
        <end position="10"/>
    </location>
</feature>
<accession>A0ABQ0GRM2</accession>
<dbReference type="GeneID" id="98181316"/>
<comment type="caution">
    <text evidence="3">The sequence shown here is derived from an EMBL/GenBank/DDBJ whole genome shotgun (WGS) entry which is preliminary data.</text>
</comment>
<reference evidence="3 4" key="1">
    <citation type="submission" date="2024-09" db="EMBL/GenBank/DDBJ databases">
        <title>Itraconazole resistance in Madurella fahalii resulting from another homologue of gene encoding cytochrome P450 14-alpha sterol demethylase (CYP51).</title>
        <authorList>
            <person name="Yoshioka I."/>
            <person name="Fahal A.H."/>
            <person name="Kaneko S."/>
            <person name="Yaguchi T."/>
        </authorList>
    </citation>
    <scope>NUCLEOTIDE SEQUENCE [LARGE SCALE GENOMIC DNA]</scope>
    <source>
        <strain evidence="3 4">IFM 68171</strain>
    </source>
</reference>
<dbReference type="PANTHER" id="PTHR47815">
    <property type="entry name" value="UNIVERSAL STRESS PROTEIN A FAMILY PROTEIN C25B2.10"/>
    <property type="match status" value="1"/>
</dbReference>
<feature type="compositionally biased region" description="Basic and acidic residues" evidence="1">
    <location>
        <begin position="96"/>
        <end position="106"/>
    </location>
</feature>
<feature type="compositionally biased region" description="Polar residues" evidence="1">
    <location>
        <begin position="168"/>
        <end position="177"/>
    </location>
</feature>
<feature type="region of interest" description="Disordered" evidence="1">
    <location>
        <begin position="62"/>
        <end position="183"/>
    </location>
</feature>
<dbReference type="EMBL" id="BAAFSV010000006">
    <property type="protein sequence ID" value="GAB1320364.1"/>
    <property type="molecule type" value="Genomic_DNA"/>
</dbReference>
<evidence type="ECO:0000259" key="2">
    <source>
        <dbReference type="Pfam" id="PF00582"/>
    </source>
</evidence>
<evidence type="ECO:0000313" key="3">
    <source>
        <dbReference type="EMBL" id="GAB1320364.1"/>
    </source>
</evidence>
<protein>
    <recommendedName>
        <fullName evidence="2">UspA domain-containing protein</fullName>
    </recommendedName>
</protein>
<feature type="region of interest" description="Disordered" evidence="1">
    <location>
        <begin position="325"/>
        <end position="345"/>
    </location>
</feature>
<feature type="compositionally biased region" description="Basic and acidic residues" evidence="1">
    <location>
        <begin position="136"/>
        <end position="145"/>
    </location>
</feature>
<dbReference type="SUPFAM" id="SSF52402">
    <property type="entry name" value="Adenine nucleotide alpha hydrolases-like"/>
    <property type="match status" value="1"/>
</dbReference>
<feature type="domain" description="UspA" evidence="2">
    <location>
        <begin position="191"/>
        <end position="324"/>
    </location>
</feature>
<dbReference type="InterPro" id="IPR006016">
    <property type="entry name" value="UspA"/>
</dbReference>
<dbReference type="RefSeq" id="XP_070922094.1">
    <property type="nucleotide sequence ID" value="XM_071065993.1"/>
</dbReference>
<evidence type="ECO:0000313" key="4">
    <source>
        <dbReference type="Proteomes" id="UP001628179"/>
    </source>
</evidence>
<evidence type="ECO:0000256" key="1">
    <source>
        <dbReference type="SAM" id="MobiDB-lite"/>
    </source>
</evidence>
<proteinExistence type="predicted"/>
<dbReference type="CDD" id="cd23659">
    <property type="entry name" value="USP_At3g01520-like"/>
    <property type="match status" value="1"/>
</dbReference>
<keyword evidence="4" id="KW-1185">Reference proteome</keyword>
<dbReference type="PANTHER" id="PTHR47815:SF1">
    <property type="entry name" value="UNIVERSAL STRESS PROTEIN A FAMILY PROTEIN C25B2.10"/>
    <property type="match status" value="1"/>
</dbReference>
<organism evidence="3 4">
    <name type="scientific">Madurella fahalii</name>
    <dbReference type="NCBI Taxonomy" id="1157608"/>
    <lineage>
        <taxon>Eukaryota</taxon>
        <taxon>Fungi</taxon>
        <taxon>Dikarya</taxon>
        <taxon>Ascomycota</taxon>
        <taxon>Pezizomycotina</taxon>
        <taxon>Sordariomycetes</taxon>
        <taxon>Sordariomycetidae</taxon>
        <taxon>Sordariales</taxon>
        <taxon>Sordariales incertae sedis</taxon>
        <taxon>Madurella</taxon>
    </lineage>
</organism>
<dbReference type="InterPro" id="IPR014729">
    <property type="entry name" value="Rossmann-like_a/b/a_fold"/>
</dbReference>
<feature type="compositionally biased region" description="Low complexity" evidence="1">
    <location>
        <begin position="73"/>
        <end position="87"/>
    </location>
</feature>